<keyword evidence="1" id="KW-0812">Transmembrane</keyword>
<proteinExistence type="predicted"/>
<dbReference type="EMBL" id="HACM01007402">
    <property type="protein sequence ID" value="CRZ07844.1"/>
    <property type="molecule type" value="Transcribed_RNA"/>
</dbReference>
<evidence type="ECO:0000313" key="2">
    <source>
        <dbReference type="EMBL" id="CRZ07844.1"/>
    </source>
</evidence>
<accession>A0A0H5RGP2</accession>
<sequence>MVGSVPSGLLLEVAYYLLLVVLQKRGEKRRGREKGRRGGGREGTGAVAGPVFATVVRSRQLLELLSSSSSCRWFAWLLSETAGGVVLAERRREKGRECSKERRGGTEVSPERVMMSLCLAGVDGEERWRRRLILGEERENEK</sequence>
<dbReference type="AlphaFoldDB" id="A0A0H5RGP2"/>
<organism evidence="2">
    <name type="scientific">Spongospora subterranea</name>
    <dbReference type="NCBI Taxonomy" id="70186"/>
    <lineage>
        <taxon>Eukaryota</taxon>
        <taxon>Sar</taxon>
        <taxon>Rhizaria</taxon>
        <taxon>Endomyxa</taxon>
        <taxon>Phytomyxea</taxon>
        <taxon>Plasmodiophorida</taxon>
        <taxon>Plasmodiophoridae</taxon>
        <taxon>Spongospora</taxon>
    </lineage>
</organism>
<evidence type="ECO:0000256" key="1">
    <source>
        <dbReference type="SAM" id="Phobius"/>
    </source>
</evidence>
<feature type="transmembrane region" description="Helical" evidence="1">
    <location>
        <begin position="6"/>
        <end position="22"/>
    </location>
</feature>
<reference evidence="2" key="1">
    <citation type="submission" date="2015-04" db="EMBL/GenBank/DDBJ databases">
        <title>The genome sequence of the plant pathogenic Rhizarian Plasmodiophora brassicae reveals insights in its biotrophic life cycle and the origin of chitin synthesis.</title>
        <authorList>
            <person name="Schwelm A."/>
            <person name="Fogelqvist J."/>
            <person name="Knaust A."/>
            <person name="Julke S."/>
            <person name="Lilja T."/>
            <person name="Dhandapani V."/>
            <person name="Bonilla-Rosso G."/>
            <person name="Karlsson M."/>
            <person name="Shevchenko A."/>
            <person name="Choi S.R."/>
            <person name="Kim H.G."/>
            <person name="Park J.Y."/>
            <person name="Lim Y.P."/>
            <person name="Ludwig-Muller J."/>
            <person name="Dixelius C."/>
        </authorList>
    </citation>
    <scope>NUCLEOTIDE SEQUENCE</scope>
    <source>
        <tissue evidence="2">Potato root galls</tissue>
    </source>
</reference>
<keyword evidence="1" id="KW-1133">Transmembrane helix</keyword>
<name>A0A0H5RGP2_9EUKA</name>
<protein>
    <submittedName>
        <fullName evidence="2">Uncharacterized protein</fullName>
    </submittedName>
</protein>
<feature type="non-terminal residue" evidence="2">
    <location>
        <position position="142"/>
    </location>
</feature>
<keyword evidence="1" id="KW-0472">Membrane</keyword>